<dbReference type="Proteomes" id="UP001234297">
    <property type="component" value="Chromosome 11"/>
</dbReference>
<keyword evidence="2" id="KW-1185">Reference proteome</keyword>
<evidence type="ECO:0000313" key="2">
    <source>
        <dbReference type="Proteomes" id="UP001234297"/>
    </source>
</evidence>
<accession>A0ACC2KSS9</accession>
<dbReference type="EMBL" id="CM056819">
    <property type="protein sequence ID" value="KAJ8624050.1"/>
    <property type="molecule type" value="Genomic_DNA"/>
</dbReference>
<reference evidence="1 2" key="1">
    <citation type="journal article" date="2022" name="Hortic Res">
        <title>A haplotype resolved chromosomal level avocado genome allows analysis of novel avocado genes.</title>
        <authorList>
            <person name="Nath O."/>
            <person name="Fletcher S.J."/>
            <person name="Hayward A."/>
            <person name="Shaw L.M."/>
            <person name="Masouleh A.K."/>
            <person name="Furtado A."/>
            <person name="Henry R.J."/>
            <person name="Mitter N."/>
        </authorList>
    </citation>
    <scope>NUCLEOTIDE SEQUENCE [LARGE SCALE GENOMIC DNA]</scope>
    <source>
        <strain evidence="2">cv. Hass</strain>
    </source>
</reference>
<name>A0ACC2KSS9_PERAE</name>
<organism evidence="1 2">
    <name type="scientific">Persea americana</name>
    <name type="common">Avocado</name>
    <dbReference type="NCBI Taxonomy" id="3435"/>
    <lineage>
        <taxon>Eukaryota</taxon>
        <taxon>Viridiplantae</taxon>
        <taxon>Streptophyta</taxon>
        <taxon>Embryophyta</taxon>
        <taxon>Tracheophyta</taxon>
        <taxon>Spermatophyta</taxon>
        <taxon>Magnoliopsida</taxon>
        <taxon>Magnoliidae</taxon>
        <taxon>Laurales</taxon>
        <taxon>Lauraceae</taxon>
        <taxon>Persea</taxon>
    </lineage>
</organism>
<gene>
    <name evidence="1" type="ORF">MRB53_032580</name>
</gene>
<comment type="caution">
    <text evidence="1">The sequence shown here is derived from an EMBL/GenBank/DDBJ whole genome shotgun (WGS) entry which is preliminary data.</text>
</comment>
<proteinExistence type="predicted"/>
<protein>
    <submittedName>
        <fullName evidence="1">Uncharacterized protein</fullName>
    </submittedName>
</protein>
<evidence type="ECO:0000313" key="1">
    <source>
        <dbReference type="EMBL" id="KAJ8624050.1"/>
    </source>
</evidence>
<sequence>MPFDRADKAKKSLADYSISMKRVIAIWEKREETVVRGESDASPMHEDSYMMSYASVTRLRIAPPLKEKVDDEQLTPTLATEGDDEPLTPTHATKGDDEPLTPTHATKGDDEILIPKKPVSWIFP</sequence>